<dbReference type="SUPFAM" id="SSF49899">
    <property type="entry name" value="Concanavalin A-like lectins/glucanases"/>
    <property type="match status" value="1"/>
</dbReference>
<evidence type="ECO:0000313" key="5">
    <source>
        <dbReference type="Proteomes" id="UP001610334"/>
    </source>
</evidence>
<comment type="caution">
    <text evidence="4">The sequence shown here is derived from an EMBL/GenBank/DDBJ whole genome shotgun (WGS) entry which is preliminary data.</text>
</comment>
<dbReference type="InterPro" id="IPR013320">
    <property type="entry name" value="ConA-like_dom_sf"/>
</dbReference>
<evidence type="ECO:0000256" key="1">
    <source>
        <dbReference type="SAM" id="SignalP"/>
    </source>
</evidence>
<organism evidence="4 5">
    <name type="scientific">Aspergillus granulosus</name>
    <dbReference type="NCBI Taxonomy" id="176169"/>
    <lineage>
        <taxon>Eukaryota</taxon>
        <taxon>Fungi</taxon>
        <taxon>Dikarya</taxon>
        <taxon>Ascomycota</taxon>
        <taxon>Pezizomycotina</taxon>
        <taxon>Eurotiomycetes</taxon>
        <taxon>Eurotiomycetidae</taxon>
        <taxon>Eurotiales</taxon>
        <taxon>Aspergillaceae</taxon>
        <taxon>Aspergillus</taxon>
        <taxon>Aspergillus subgen. Nidulantes</taxon>
    </lineage>
</organism>
<evidence type="ECO:0000313" key="4">
    <source>
        <dbReference type="EMBL" id="KAL2801787.1"/>
    </source>
</evidence>
<dbReference type="InterPro" id="IPR035398">
    <property type="entry name" value="Bac_rhamnosid_C"/>
</dbReference>
<dbReference type="PANTHER" id="PTHR34987:SF4">
    <property type="entry name" value="ALPHA-L-RHAMNOSIDASE C-TERMINAL DOMAIN-CONTAINING PROTEIN"/>
    <property type="match status" value="1"/>
</dbReference>
<proteinExistence type="predicted"/>
<dbReference type="Pfam" id="PF17390">
    <property type="entry name" value="Bac_rhamnosid_C"/>
    <property type="match status" value="1"/>
</dbReference>
<gene>
    <name evidence="4" type="ORF">BJX63DRAFT_438500</name>
</gene>
<accession>A0ABR4GRU2</accession>
<dbReference type="InterPro" id="IPR035396">
    <property type="entry name" value="Bac_rhamnosid6H"/>
</dbReference>
<dbReference type="EMBL" id="JBFXLT010000246">
    <property type="protein sequence ID" value="KAL2801787.1"/>
    <property type="molecule type" value="Genomic_DNA"/>
</dbReference>
<protein>
    <submittedName>
        <fullName evidence="4">Six-hairpin glycosidase</fullName>
    </submittedName>
</protein>
<keyword evidence="4" id="KW-0326">Glycosidase</keyword>
<name>A0ABR4GRU2_9EURO</name>
<dbReference type="InterPro" id="IPR008928">
    <property type="entry name" value="6-hairpin_glycosidase_sf"/>
</dbReference>
<dbReference type="Pfam" id="PF17389">
    <property type="entry name" value="Bac_rhamnosid6H"/>
    <property type="match status" value="1"/>
</dbReference>
<keyword evidence="5" id="KW-1185">Reference proteome</keyword>
<dbReference type="Gene3D" id="1.50.10.10">
    <property type="match status" value="1"/>
</dbReference>
<evidence type="ECO:0000259" key="2">
    <source>
        <dbReference type="Pfam" id="PF17389"/>
    </source>
</evidence>
<sequence>MSPYFSIPRLVTCLYLAACCVALTQPVSYSINNYESTLSERDEIHLVSNGHTPAIVILDYGRNVEGYPTFKVVRRTGDTSSFEMSYAECHSSLANYMSDGPMSMSGAMDNYRVNRYNITGDTSVVTNRLIQGALRYQKLNLSSAGELTLADVGFRPTVDDTPLAQLPGAFRASDPVLTRIWEVGARTLQLNEFPANSLPAFWTITAEGALVDSQPPQPFSSDYAPALSTYDLSFAVKPVRNGFGFTVLSDTLGLGVYVFVNIANGSISAHAGATELGSQPLALAALPASVAVGRWLQVSASVDGGRVRVSIDGSQVLDFTQSARYMGSFGLGASFSHAAVFTNVSLNAYGATMYTSKLNDKSALRDFLLGTNPLPVSVDGSRRDRIAYAGDLDIAATASFASTAGQEYVHGSIALLGSFQMLPGFFVPTAKVQQAPRTTDVSANITGLIGYSFNLVSAMSRYYQQTGDRAFLSQWAPRTARLFDWAHSQLLPSGLMNISNLAIGGDWNYYDPQVGGVVAKFNLVYAYALAESLPFLEDGGLNTTTYTRRLGALRAAINRHLWSDNLHAYYHSELYPGFISQEANALAILSDTIPTDSGNRSATGLLASMSQSLNVPAGVLAFSPSAASSGWAKKISPYASGYHLKAAFHAKDGATAKHLLNTIWAPMSDPEHANYTGCFWEVLNEDGTPGLGLGTSLCHAWAAGPTADLSRYVLGIAPVTPGFREWKVEPQTLDLQWAEGRHPVPQGAIGVKWRFDDDGLLKMTVTSPQGTHGTVYLPSPLKRRIKKYRVIGGRINDDGSFLVQGRTFVYEQTA</sequence>
<feature type="domain" description="Alpha-L-rhamnosidase six-hairpin glycosidase" evidence="2">
    <location>
        <begin position="374"/>
        <end position="620"/>
    </location>
</feature>
<keyword evidence="4" id="KW-0378">Hydrolase</keyword>
<dbReference type="Gene3D" id="2.60.120.560">
    <property type="entry name" value="Exo-inulinase, domain 1"/>
    <property type="match status" value="1"/>
</dbReference>
<evidence type="ECO:0000259" key="3">
    <source>
        <dbReference type="Pfam" id="PF17390"/>
    </source>
</evidence>
<dbReference type="PANTHER" id="PTHR34987">
    <property type="entry name" value="C, PUTATIVE (AFU_ORTHOLOGUE AFUA_3G02880)-RELATED"/>
    <property type="match status" value="1"/>
</dbReference>
<feature type="chain" id="PRO_5045045279" evidence="1">
    <location>
        <begin position="23"/>
        <end position="814"/>
    </location>
</feature>
<reference evidence="4 5" key="1">
    <citation type="submission" date="2024-07" db="EMBL/GenBank/DDBJ databases">
        <title>Section-level genome sequencing and comparative genomics of Aspergillus sections Usti and Cavernicolus.</title>
        <authorList>
            <consortium name="Lawrence Berkeley National Laboratory"/>
            <person name="Nybo J.L."/>
            <person name="Vesth T.C."/>
            <person name="Theobald S."/>
            <person name="Frisvad J.C."/>
            <person name="Larsen T.O."/>
            <person name="Kjaerboelling I."/>
            <person name="Rothschild-Mancinelli K."/>
            <person name="Lyhne E.K."/>
            <person name="Kogle M.E."/>
            <person name="Barry K."/>
            <person name="Clum A."/>
            <person name="Na H."/>
            <person name="Ledsgaard L."/>
            <person name="Lin J."/>
            <person name="Lipzen A."/>
            <person name="Kuo A."/>
            <person name="Riley R."/>
            <person name="Mondo S."/>
            <person name="Labutti K."/>
            <person name="Haridas S."/>
            <person name="Pangalinan J."/>
            <person name="Salamov A.A."/>
            <person name="Simmons B.A."/>
            <person name="Magnuson J.K."/>
            <person name="Chen J."/>
            <person name="Drula E."/>
            <person name="Henrissat B."/>
            <person name="Wiebenga A."/>
            <person name="Lubbers R.J."/>
            <person name="Gomes A.C."/>
            <person name="Makela M.R."/>
            <person name="Stajich J."/>
            <person name="Grigoriev I.V."/>
            <person name="Mortensen U.H."/>
            <person name="De Vries R.P."/>
            <person name="Baker S.E."/>
            <person name="Andersen M.R."/>
        </authorList>
    </citation>
    <scope>NUCLEOTIDE SEQUENCE [LARGE SCALE GENOMIC DNA]</scope>
    <source>
        <strain evidence="4 5">CBS 588.65</strain>
    </source>
</reference>
<dbReference type="InterPro" id="IPR012341">
    <property type="entry name" value="6hp_glycosidase-like_sf"/>
</dbReference>
<feature type="signal peptide" evidence="1">
    <location>
        <begin position="1"/>
        <end position="22"/>
    </location>
</feature>
<dbReference type="Proteomes" id="UP001610334">
    <property type="component" value="Unassembled WGS sequence"/>
</dbReference>
<feature type="domain" description="Alpha-L-rhamnosidase C-terminal" evidence="3">
    <location>
        <begin position="715"/>
        <end position="787"/>
    </location>
</feature>
<keyword evidence="1" id="KW-0732">Signal</keyword>
<dbReference type="GO" id="GO:0016798">
    <property type="term" value="F:hydrolase activity, acting on glycosyl bonds"/>
    <property type="evidence" value="ECO:0007669"/>
    <property type="project" value="UniProtKB-KW"/>
</dbReference>
<dbReference type="SUPFAM" id="SSF48208">
    <property type="entry name" value="Six-hairpin glycosidases"/>
    <property type="match status" value="1"/>
</dbReference>
<dbReference type="Gene3D" id="2.60.420.10">
    <property type="entry name" value="Maltose phosphorylase, domain 3"/>
    <property type="match status" value="1"/>
</dbReference>